<dbReference type="InterPro" id="IPR031943">
    <property type="entry name" value="CARMIL_C"/>
</dbReference>
<evidence type="ECO:0000256" key="1">
    <source>
        <dbReference type="SAM" id="MobiDB-lite"/>
    </source>
</evidence>
<feature type="region of interest" description="Disordered" evidence="1">
    <location>
        <begin position="887"/>
        <end position="910"/>
    </location>
</feature>
<accession>A0A3B3Q9U9</accession>
<feature type="compositionally biased region" description="Pro residues" evidence="1">
    <location>
        <begin position="1154"/>
        <end position="1180"/>
    </location>
</feature>
<evidence type="ECO:0000259" key="2">
    <source>
        <dbReference type="Pfam" id="PF16000"/>
    </source>
</evidence>
<sequence length="1331" mass="147546">MVIDTDKQSYTFNLMTMEDLEAVVSHVTASLKKIFPDSSPGKLLKKVPTELQEQLRRLTAHVEEQLSSTQGPCGGFSETYAALCDFNEFPCREEVQWDVDNIYHVQSCRDFNLLEFSHLDSRDLALAVAALSFNQWFTRISNRDFRLNPDVQEQVLYMINRSPKLEEVCLENSGLRSDFALRMAWALRDHSGSMLHTINLSANQIEDKGVAALCQQLDKLPHGLVQLSLAKVSLSSRGVANLAQAFSHKSFPTSLQHLDLSGNAGCLAMEEAECLFKFLSGENIVSYLDLSGTDCPLDTLFVSLSHGCYTKMTHLNLSKTTFSHRKVKDVTRSVRDFFRKSEKLKYVGLAGTRLPAEALRLLLQGLATNTHLSGLQLDLSSCELRSAGAQVIQEHIFEAKAINSLDLSDNGLESDMVTVILAIGRSHSIRHLALGRNFAMKSRMLTDVLHRLVQLIQEEECPLESLSVSGSKLKTGTTILINSLGCNSTLTKMDISGNYIGDTGAKMLAKALLINTKLKTLVWDKNSVTASGFMDVANALDKNSTLQYMSFPVSDASQAYRSNPEKTEEALQKIQTYLLRNSQKQEVMSDHVLKLQQSLRISQSEQRVQNHCLKVQESMRPLSTCSMPEVQTDVLHAEEVLGHARTSLNLLPTLFELGRAPPSSDVLQNILKDTARVVTSEVVGEVQELVQTMLQSAQTVCPRVVQRSSVNEQVAVCVDRMSRQVAFFFQDMFVEQMGQLVKSRLRELRQAVSMSLAESIVTEVTQDLSISQQKLERHIKEHTQTLPGSASSTPRTNIPQLRLVEAEFPTDEYVPVIWHSGFPTGSIRPAPSVKSLLDSETDSPANESAAGQLKPHPGEDTVAHSSTGPLEPAGQQPILELPVESQTLRHHTLSRPRPQRIHRHPPSKRQVELLTEGENLASENDGRVDEGLEEFFTKKVLPENCPSLQAPELPAKPDNLGGKLAASKDLRKKSRDFFAFKRVFAGRPCKGEGAPEQTIKKTCIADLIRPLRMAVRPEKERDSERATVAEEPAKAPVPLQRDAANPYVQVPARLRPPEASQRGLRAAKAQSLIMLPSADSGGSDKLTGSPPVLHDALQPMAVSRTVLLSGAKPSQKESEPRKGVSEDHRNQSRSSTTSLESHRVQPSPEWLAPPNRPCPPAPTRPICKPPSLSPEAPVAPPRQKHLSNPTRRREAPPIPTTPWDGRDRAQSVTEADSLPNRRPRTKPSPRRHTTSVHEEVLRKQMALLNPEELMAVPPRPLRSPIHKRPPPQEPHGQEALEKWTGQTSGGGRPREEESTKERGRMITPDQTRLEAERADASPPPLPQKPMD</sequence>
<feature type="domain" description="CARMIL C-terminal" evidence="2">
    <location>
        <begin position="697"/>
        <end position="982"/>
    </location>
</feature>
<dbReference type="Gene3D" id="6.10.140.1850">
    <property type="match status" value="1"/>
</dbReference>
<dbReference type="InterPro" id="IPR051279">
    <property type="entry name" value="PP1-Reg/Actin-Interact_Protein"/>
</dbReference>
<dbReference type="Pfam" id="PF16000">
    <property type="entry name" value="CARMIL_C"/>
    <property type="match status" value="1"/>
</dbReference>
<dbReference type="InterPro" id="IPR032675">
    <property type="entry name" value="LRR_dom_sf"/>
</dbReference>
<dbReference type="SMART" id="SM00368">
    <property type="entry name" value="LRR_RI"/>
    <property type="match status" value="5"/>
</dbReference>
<dbReference type="Proteomes" id="UP000261540">
    <property type="component" value="Unplaced"/>
</dbReference>
<dbReference type="SUPFAM" id="SSF52047">
    <property type="entry name" value="RNI-like"/>
    <property type="match status" value="2"/>
</dbReference>
<dbReference type="Pfam" id="PF13516">
    <property type="entry name" value="LRR_6"/>
    <property type="match status" value="2"/>
</dbReference>
<dbReference type="GO" id="GO:0005886">
    <property type="term" value="C:plasma membrane"/>
    <property type="evidence" value="ECO:0007669"/>
    <property type="project" value="TreeGrafter"/>
</dbReference>
<dbReference type="PANTHER" id="PTHR24112:SF32">
    <property type="entry name" value="CAPPING PROTEIN, ARP2_3 AND MYOSIN-I LINKER PROTEIN 2"/>
    <property type="match status" value="1"/>
</dbReference>
<feature type="compositionally biased region" description="Basic residues" evidence="1">
    <location>
        <begin position="1221"/>
        <end position="1234"/>
    </location>
</feature>
<reference evidence="3" key="1">
    <citation type="submission" date="2025-08" db="UniProtKB">
        <authorList>
            <consortium name="Ensembl"/>
        </authorList>
    </citation>
    <scope>IDENTIFICATION</scope>
</reference>
<reference evidence="3" key="2">
    <citation type="submission" date="2025-09" db="UniProtKB">
        <authorList>
            <consortium name="Ensembl"/>
        </authorList>
    </citation>
    <scope>IDENTIFICATION</scope>
</reference>
<feature type="compositionally biased region" description="Pro residues" evidence="1">
    <location>
        <begin position="1321"/>
        <end position="1331"/>
    </location>
</feature>
<protein>
    <submittedName>
        <fullName evidence="3">Capping protein regulator and myosin 1 linker 2</fullName>
    </submittedName>
</protein>
<dbReference type="GO" id="GO:0016477">
    <property type="term" value="P:cell migration"/>
    <property type="evidence" value="ECO:0007669"/>
    <property type="project" value="TreeGrafter"/>
</dbReference>
<evidence type="ECO:0000313" key="4">
    <source>
        <dbReference type="Proteomes" id="UP000261540"/>
    </source>
</evidence>
<dbReference type="Ensembl" id="ENSPKIT00000026904.1">
    <property type="protein sequence ID" value="ENSPKIP00000002948.1"/>
    <property type="gene ID" value="ENSPKIG00000020650.1"/>
</dbReference>
<feature type="compositionally biased region" description="Basic and acidic residues" evidence="1">
    <location>
        <begin position="1292"/>
        <end position="1304"/>
    </location>
</feature>
<dbReference type="GO" id="GO:0034315">
    <property type="term" value="P:regulation of Arp2/3 complex-mediated actin nucleation"/>
    <property type="evidence" value="ECO:0007669"/>
    <property type="project" value="TreeGrafter"/>
</dbReference>
<dbReference type="Gene3D" id="3.80.10.10">
    <property type="entry name" value="Ribonuclease Inhibitor"/>
    <property type="match status" value="1"/>
</dbReference>
<dbReference type="GeneTree" id="ENSGT00940000155112"/>
<dbReference type="GO" id="GO:0030027">
    <property type="term" value="C:lamellipodium"/>
    <property type="evidence" value="ECO:0007669"/>
    <property type="project" value="TreeGrafter"/>
</dbReference>
<dbReference type="PANTHER" id="PTHR24112">
    <property type="entry name" value="LEUCINE-RICH REPEAT, ISOFORM F-RELATED"/>
    <property type="match status" value="1"/>
</dbReference>
<feature type="region of interest" description="Disordered" evidence="1">
    <location>
        <begin position="831"/>
        <end position="875"/>
    </location>
</feature>
<dbReference type="InterPro" id="IPR001611">
    <property type="entry name" value="Leu-rich_rpt"/>
</dbReference>
<feature type="region of interest" description="Disordered" evidence="1">
    <location>
        <begin position="1109"/>
        <end position="1331"/>
    </location>
</feature>
<feature type="compositionally biased region" description="Basic residues" evidence="1">
    <location>
        <begin position="888"/>
        <end position="907"/>
    </location>
</feature>
<name>A0A3B3Q9U9_9TELE</name>
<evidence type="ECO:0000313" key="3">
    <source>
        <dbReference type="Ensembl" id="ENSPKIP00000002948.1"/>
    </source>
</evidence>
<dbReference type="STRING" id="1676925.ENSPKIP00000002948"/>
<feature type="compositionally biased region" description="Basic and acidic residues" evidence="1">
    <location>
        <begin position="1114"/>
        <end position="1130"/>
    </location>
</feature>
<proteinExistence type="predicted"/>
<keyword evidence="4" id="KW-1185">Reference proteome</keyword>
<organism evidence="3 4">
    <name type="scientific">Paramormyrops kingsleyae</name>
    <dbReference type="NCBI Taxonomy" id="1676925"/>
    <lineage>
        <taxon>Eukaryota</taxon>
        <taxon>Metazoa</taxon>
        <taxon>Chordata</taxon>
        <taxon>Craniata</taxon>
        <taxon>Vertebrata</taxon>
        <taxon>Euteleostomi</taxon>
        <taxon>Actinopterygii</taxon>
        <taxon>Neopterygii</taxon>
        <taxon>Teleostei</taxon>
        <taxon>Osteoglossocephala</taxon>
        <taxon>Osteoglossomorpha</taxon>
        <taxon>Osteoglossiformes</taxon>
        <taxon>Mormyridae</taxon>
        <taxon>Paramormyrops</taxon>
    </lineage>
</organism>
<feature type="region of interest" description="Disordered" evidence="1">
    <location>
        <begin position="1016"/>
        <end position="1044"/>
    </location>
</feature>
<feature type="compositionally biased region" description="Basic and acidic residues" evidence="1">
    <location>
        <begin position="1016"/>
        <end position="1033"/>
    </location>
</feature>